<accession>A0A061IYI8</accession>
<organism evidence="1 2">
    <name type="scientific">Trypanosoma rangeli SC58</name>
    <dbReference type="NCBI Taxonomy" id="429131"/>
    <lineage>
        <taxon>Eukaryota</taxon>
        <taxon>Discoba</taxon>
        <taxon>Euglenozoa</taxon>
        <taxon>Kinetoplastea</taxon>
        <taxon>Metakinetoplastina</taxon>
        <taxon>Trypanosomatida</taxon>
        <taxon>Trypanosomatidae</taxon>
        <taxon>Trypanosoma</taxon>
        <taxon>Herpetosoma</taxon>
    </lineage>
</organism>
<evidence type="ECO:0008006" key="3">
    <source>
        <dbReference type="Google" id="ProtNLM"/>
    </source>
</evidence>
<dbReference type="AlphaFoldDB" id="A0A061IYI8"/>
<evidence type="ECO:0000313" key="1">
    <source>
        <dbReference type="EMBL" id="ESL06062.1"/>
    </source>
</evidence>
<keyword evidence="2" id="KW-1185">Reference proteome</keyword>
<protein>
    <recommendedName>
        <fullName evidence="3">Methyltransferase type 11 domain-containing protein</fullName>
    </recommendedName>
</protein>
<comment type="caution">
    <text evidence="1">The sequence shown here is derived from an EMBL/GenBank/DDBJ whole genome shotgun (WGS) entry which is preliminary data.</text>
</comment>
<reference evidence="1 2" key="1">
    <citation type="submission" date="2013-07" db="EMBL/GenBank/DDBJ databases">
        <authorList>
            <person name="Stoco P.H."/>
            <person name="Wagner G."/>
            <person name="Gerber A."/>
            <person name="Zaha A."/>
            <person name="Thompson C."/>
            <person name="Bartholomeu D.C."/>
            <person name="Luckemeyer D.D."/>
            <person name="Bahia D."/>
            <person name="Loreto E."/>
            <person name="Prestes E.B."/>
            <person name="Lima F.M."/>
            <person name="Rodrigues-Luiz G."/>
            <person name="Vallejo G.A."/>
            <person name="Filho J.F."/>
            <person name="Monteiro K.M."/>
            <person name="Tyler K.M."/>
            <person name="de Almeida L.G."/>
            <person name="Ortiz M.F."/>
            <person name="Siervo M.A."/>
            <person name="de Moraes M.H."/>
            <person name="Cunha O.L."/>
            <person name="Mendonca-Neto R."/>
            <person name="Silva R."/>
            <person name="Teixeira S.M."/>
            <person name="Murta S.M."/>
            <person name="Sincero T.C."/>
            <person name="Mendes T.A."/>
            <person name="Urmenyi T.P."/>
            <person name="Silva V.G."/>
            <person name="da Rocha W.D."/>
            <person name="Andersson B."/>
            <person name="Romanha A.J."/>
            <person name="Steindel M."/>
            <person name="de Vasconcelos A.T."/>
            <person name="Grisard E.C."/>
        </authorList>
    </citation>
    <scope>NUCLEOTIDE SEQUENCE [LARGE SCALE GENOMIC DNA]</scope>
    <source>
        <strain evidence="1 2">SC58</strain>
    </source>
</reference>
<gene>
    <name evidence="1" type="ORF">TRSC58_06269</name>
</gene>
<dbReference type="EMBL" id="AUPL01006269">
    <property type="protein sequence ID" value="ESL06062.1"/>
    <property type="molecule type" value="Genomic_DNA"/>
</dbReference>
<proteinExistence type="predicted"/>
<evidence type="ECO:0000313" key="2">
    <source>
        <dbReference type="Proteomes" id="UP000031737"/>
    </source>
</evidence>
<dbReference type="Proteomes" id="UP000031737">
    <property type="component" value="Unassembled WGS sequence"/>
</dbReference>
<name>A0A061IYI8_TRYRA</name>
<dbReference type="OrthoDB" id="273258at2759"/>
<dbReference type="VEuPathDB" id="TriTrypDB:TRSC58_06269"/>
<sequence length="385" mass="42434">MPLKSFSTRGGRPLGGLVSAFGSGLHGYHRGSPAFCPEPVDVWLAVLMDAVPFYQRCMVVYSSTMSKERAKSLVARAREHLPSVHHGPLQRRVWGDSRPAELAASPREKGNVTTTVTSEVLPALVSPLENIPPQSLDLVVFAANVFGEEMLHDAPWHISLAHRCLAPHGVVAIMGYATRVSVVAPEAARRDADDFMEDLQRTAVEAAKQTESQKHRAALERALDTSSSLDVGHADMYFPFRSIKRRWFTSEYAATPAQLAAAYRALPEYQLLSRETPRFRHLPSFGDSQTQLGEIVDQYEPVNVLRRRACVDPLEALEWCLQAQMMPSHGKSAPVSPPLRVHVRHFIITCSARSVNAASDALAASPFPGRQLAKTQLSTCFFFGN</sequence>